<organism evidence="2 3">
    <name type="scientific">Mytilus galloprovincialis</name>
    <name type="common">Mediterranean mussel</name>
    <dbReference type="NCBI Taxonomy" id="29158"/>
    <lineage>
        <taxon>Eukaryota</taxon>
        <taxon>Metazoa</taxon>
        <taxon>Spiralia</taxon>
        <taxon>Lophotrochozoa</taxon>
        <taxon>Mollusca</taxon>
        <taxon>Bivalvia</taxon>
        <taxon>Autobranchia</taxon>
        <taxon>Pteriomorphia</taxon>
        <taxon>Mytilida</taxon>
        <taxon>Mytiloidea</taxon>
        <taxon>Mytilidae</taxon>
        <taxon>Mytilinae</taxon>
        <taxon>Mytilus</taxon>
    </lineage>
</organism>
<dbReference type="AlphaFoldDB" id="A0A8B6EAZ1"/>
<evidence type="ECO:0000259" key="1">
    <source>
        <dbReference type="PROSITE" id="PS50994"/>
    </source>
</evidence>
<dbReference type="InterPro" id="IPR036397">
    <property type="entry name" value="RNaseH_sf"/>
</dbReference>
<dbReference type="PANTHER" id="PTHR47331">
    <property type="entry name" value="PHD-TYPE DOMAIN-CONTAINING PROTEIN"/>
    <property type="match status" value="1"/>
</dbReference>
<keyword evidence="3" id="KW-1185">Reference proteome</keyword>
<protein>
    <recommendedName>
        <fullName evidence="1">Integrase catalytic domain-containing protein</fullName>
    </recommendedName>
</protein>
<dbReference type="GO" id="GO:0015074">
    <property type="term" value="P:DNA integration"/>
    <property type="evidence" value="ECO:0007669"/>
    <property type="project" value="InterPro"/>
</dbReference>
<evidence type="ECO:0000313" key="2">
    <source>
        <dbReference type="EMBL" id="VDI32284.1"/>
    </source>
</evidence>
<evidence type="ECO:0000313" key="3">
    <source>
        <dbReference type="Proteomes" id="UP000596742"/>
    </source>
</evidence>
<gene>
    <name evidence="2" type="ORF">MGAL_10B092974</name>
</gene>
<sequence length="207" mass="23218">MSSSAFINAVRRFAAIRGQVKIFRSDRGTNFIGAIDDLKIDSINVEDGPFKNFLYNSGTTWIFNPPHSSHMGGAWERMIGITRRILDSMLLNAAGRSLTHDVLNTLMAEVSAIVNSRPLVPVSTDPENPLILTPAMLLTQKTDYIFTFRSSWRIRQTRSLCLAEWRRVQALPVFSGPVGGRNTCRYYNNDENGPKIAVISSKETSFF</sequence>
<comment type="caution">
    <text evidence="2">The sequence shown here is derived from an EMBL/GenBank/DDBJ whole genome shotgun (WGS) entry which is preliminary data.</text>
</comment>
<dbReference type="InterPro" id="IPR001584">
    <property type="entry name" value="Integrase_cat-core"/>
</dbReference>
<reference evidence="2" key="1">
    <citation type="submission" date="2018-11" db="EMBL/GenBank/DDBJ databases">
        <authorList>
            <person name="Alioto T."/>
            <person name="Alioto T."/>
        </authorList>
    </citation>
    <scope>NUCLEOTIDE SEQUENCE</scope>
</reference>
<proteinExistence type="predicted"/>
<dbReference type="EMBL" id="UYJE01004893">
    <property type="protein sequence ID" value="VDI32284.1"/>
    <property type="molecule type" value="Genomic_DNA"/>
</dbReference>
<dbReference type="Proteomes" id="UP000596742">
    <property type="component" value="Unassembled WGS sequence"/>
</dbReference>
<dbReference type="InterPro" id="IPR012337">
    <property type="entry name" value="RNaseH-like_sf"/>
</dbReference>
<feature type="domain" description="Integrase catalytic" evidence="1">
    <location>
        <begin position="1"/>
        <end position="142"/>
    </location>
</feature>
<dbReference type="Gene3D" id="3.30.420.10">
    <property type="entry name" value="Ribonuclease H-like superfamily/Ribonuclease H"/>
    <property type="match status" value="1"/>
</dbReference>
<dbReference type="GO" id="GO:0003676">
    <property type="term" value="F:nucleic acid binding"/>
    <property type="evidence" value="ECO:0007669"/>
    <property type="project" value="InterPro"/>
</dbReference>
<dbReference type="PROSITE" id="PS50994">
    <property type="entry name" value="INTEGRASE"/>
    <property type="match status" value="1"/>
</dbReference>
<dbReference type="SUPFAM" id="SSF53098">
    <property type="entry name" value="Ribonuclease H-like"/>
    <property type="match status" value="1"/>
</dbReference>
<dbReference type="PANTHER" id="PTHR47331:SF6">
    <property type="entry name" value="DOUBLECORTIN DOMAIN-CONTAINING PROTEIN"/>
    <property type="match status" value="1"/>
</dbReference>
<accession>A0A8B6EAZ1</accession>
<name>A0A8B6EAZ1_MYTGA</name>
<dbReference type="OrthoDB" id="6145901at2759"/>